<name>A0A2R6X2U5_MARPO</name>
<sequence>MCFIGLGGFVRAHRSEALASGYQSKKALSSSDRAPQPPLLFCESPTVGSVRRIRMHACSLVPSRTMHSHGFSLDGGSRQRPRPRPRPTFSVASVWLDVRRNVRHPRDQKLTDEVREDVFSSGRT</sequence>
<dbReference type="Gramene" id="Mp2g21440.1">
    <property type="protein sequence ID" value="Mp2g21440.1.cds1"/>
    <property type="gene ID" value="Mp2g21440"/>
</dbReference>
<evidence type="ECO:0000256" key="1">
    <source>
        <dbReference type="SAM" id="MobiDB-lite"/>
    </source>
</evidence>
<reference evidence="3" key="1">
    <citation type="journal article" date="2017" name="Cell">
        <title>Insights into land plant evolution garnered from the Marchantia polymorpha genome.</title>
        <authorList>
            <person name="Bowman J.L."/>
            <person name="Kohchi T."/>
            <person name="Yamato K.T."/>
            <person name="Jenkins J."/>
            <person name="Shu S."/>
            <person name="Ishizaki K."/>
            <person name="Yamaoka S."/>
            <person name="Nishihama R."/>
            <person name="Nakamura Y."/>
            <person name="Berger F."/>
            <person name="Adam C."/>
            <person name="Aki S.S."/>
            <person name="Althoff F."/>
            <person name="Araki T."/>
            <person name="Arteaga-Vazquez M.A."/>
            <person name="Balasubrmanian S."/>
            <person name="Barry K."/>
            <person name="Bauer D."/>
            <person name="Boehm C.R."/>
            <person name="Briginshaw L."/>
            <person name="Caballero-Perez J."/>
            <person name="Catarino B."/>
            <person name="Chen F."/>
            <person name="Chiyoda S."/>
            <person name="Chovatia M."/>
            <person name="Davies K.M."/>
            <person name="Delmans M."/>
            <person name="Demura T."/>
            <person name="Dierschke T."/>
            <person name="Dolan L."/>
            <person name="Dorantes-Acosta A.E."/>
            <person name="Eklund D.M."/>
            <person name="Florent S.N."/>
            <person name="Flores-Sandoval E."/>
            <person name="Fujiyama A."/>
            <person name="Fukuzawa H."/>
            <person name="Galik B."/>
            <person name="Grimanelli D."/>
            <person name="Grimwood J."/>
            <person name="Grossniklaus U."/>
            <person name="Hamada T."/>
            <person name="Haseloff J."/>
            <person name="Hetherington A.J."/>
            <person name="Higo A."/>
            <person name="Hirakawa Y."/>
            <person name="Hundley H.N."/>
            <person name="Ikeda Y."/>
            <person name="Inoue K."/>
            <person name="Inoue S.I."/>
            <person name="Ishida S."/>
            <person name="Jia Q."/>
            <person name="Kakita M."/>
            <person name="Kanazawa T."/>
            <person name="Kawai Y."/>
            <person name="Kawashima T."/>
            <person name="Kennedy M."/>
            <person name="Kinose K."/>
            <person name="Kinoshita T."/>
            <person name="Kohara Y."/>
            <person name="Koide E."/>
            <person name="Komatsu K."/>
            <person name="Kopischke S."/>
            <person name="Kubo M."/>
            <person name="Kyozuka J."/>
            <person name="Lagercrantz U."/>
            <person name="Lin S.S."/>
            <person name="Lindquist E."/>
            <person name="Lipzen A.M."/>
            <person name="Lu C.W."/>
            <person name="De Luna E."/>
            <person name="Martienssen R.A."/>
            <person name="Minamino N."/>
            <person name="Mizutani M."/>
            <person name="Mizutani M."/>
            <person name="Mochizuki N."/>
            <person name="Monte I."/>
            <person name="Mosher R."/>
            <person name="Nagasaki H."/>
            <person name="Nakagami H."/>
            <person name="Naramoto S."/>
            <person name="Nishitani K."/>
            <person name="Ohtani M."/>
            <person name="Okamoto T."/>
            <person name="Okumura M."/>
            <person name="Phillips J."/>
            <person name="Pollak B."/>
            <person name="Reinders A."/>
            <person name="Rovekamp M."/>
            <person name="Sano R."/>
            <person name="Sawa S."/>
            <person name="Schmid M.W."/>
            <person name="Shirakawa M."/>
            <person name="Solano R."/>
            <person name="Spunde A."/>
            <person name="Suetsugu N."/>
            <person name="Sugano S."/>
            <person name="Sugiyama A."/>
            <person name="Sun R."/>
            <person name="Suzuki Y."/>
            <person name="Takenaka M."/>
            <person name="Takezawa D."/>
            <person name="Tomogane H."/>
            <person name="Tsuzuki M."/>
            <person name="Ueda T."/>
            <person name="Umeda M."/>
            <person name="Ward J.M."/>
            <person name="Watanabe Y."/>
            <person name="Yazaki K."/>
            <person name="Yokoyama R."/>
            <person name="Yoshitake Y."/>
            <person name="Yotsui I."/>
            <person name="Zachgo S."/>
            <person name="Schmutz J."/>
        </authorList>
    </citation>
    <scope>NUCLEOTIDE SEQUENCE [LARGE SCALE GENOMIC DNA]</scope>
    <source>
        <strain evidence="3">Tak-1</strain>
    </source>
</reference>
<dbReference type="AlphaFoldDB" id="A0A2R6X2U5"/>
<evidence type="ECO:0000313" key="2">
    <source>
        <dbReference type="EMBL" id="PTQ40396.1"/>
    </source>
</evidence>
<keyword evidence="3" id="KW-1185">Reference proteome</keyword>
<evidence type="ECO:0000313" key="3">
    <source>
        <dbReference type="Proteomes" id="UP000244005"/>
    </source>
</evidence>
<feature type="compositionally biased region" description="Basic and acidic residues" evidence="1">
    <location>
        <begin position="105"/>
        <end position="118"/>
    </location>
</feature>
<protein>
    <submittedName>
        <fullName evidence="2">Uncharacterized protein</fullName>
    </submittedName>
</protein>
<dbReference type="EMBL" id="KZ772712">
    <property type="protein sequence ID" value="PTQ40396.1"/>
    <property type="molecule type" value="Genomic_DNA"/>
</dbReference>
<feature type="region of interest" description="Disordered" evidence="1">
    <location>
        <begin position="65"/>
        <end position="88"/>
    </location>
</feature>
<gene>
    <name evidence="2" type="ORF">MARPO_0040s0070</name>
</gene>
<dbReference type="Proteomes" id="UP000244005">
    <property type="component" value="Unassembled WGS sequence"/>
</dbReference>
<organism evidence="2 3">
    <name type="scientific">Marchantia polymorpha</name>
    <name type="common">Common liverwort</name>
    <name type="synonym">Marchantia aquatica</name>
    <dbReference type="NCBI Taxonomy" id="3197"/>
    <lineage>
        <taxon>Eukaryota</taxon>
        <taxon>Viridiplantae</taxon>
        <taxon>Streptophyta</taxon>
        <taxon>Embryophyta</taxon>
        <taxon>Marchantiophyta</taxon>
        <taxon>Marchantiopsida</taxon>
        <taxon>Marchantiidae</taxon>
        <taxon>Marchantiales</taxon>
        <taxon>Marchantiaceae</taxon>
        <taxon>Marchantia</taxon>
    </lineage>
</organism>
<proteinExistence type="predicted"/>
<feature type="region of interest" description="Disordered" evidence="1">
    <location>
        <begin position="105"/>
        <end position="124"/>
    </location>
</feature>
<accession>A0A2R6X2U5</accession>